<reference evidence="1" key="1">
    <citation type="journal article" date="2023" name="Plant J.">
        <title>The genome of the king protea, Protea cynaroides.</title>
        <authorList>
            <person name="Chang J."/>
            <person name="Duong T.A."/>
            <person name="Schoeman C."/>
            <person name="Ma X."/>
            <person name="Roodt D."/>
            <person name="Barker N."/>
            <person name="Li Z."/>
            <person name="Van de Peer Y."/>
            <person name="Mizrachi E."/>
        </authorList>
    </citation>
    <scope>NUCLEOTIDE SEQUENCE</scope>
    <source>
        <tissue evidence="1">Young leaves</tissue>
    </source>
</reference>
<name>A0A9Q0KBE4_9MAGN</name>
<organism evidence="1 2">
    <name type="scientific">Protea cynaroides</name>
    <dbReference type="NCBI Taxonomy" id="273540"/>
    <lineage>
        <taxon>Eukaryota</taxon>
        <taxon>Viridiplantae</taxon>
        <taxon>Streptophyta</taxon>
        <taxon>Embryophyta</taxon>
        <taxon>Tracheophyta</taxon>
        <taxon>Spermatophyta</taxon>
        <taxon>Magnoliopsida</taxon>
        <taxon>Proteales</taxon>
        <taxon>Proteaceae</taxon>
        <taxon>Protea</taxon>
    </lineage>
</organism>
<dbReference type="EMBL" id="JAMYWD010000007">
    <property type="protein sequence ID" value="KAJ4967357.1"/>
    <property type="molecule type" value="Genomic_DNA"/>
</dbReference>
<proteinExistence type="predicted"/>
<dbReference type="AlphaFoldDB" id="A0A9Q0KBE4"/>
<dbReference type="Proteomes" id="UP001141806">
    <property type="component" value="Unassembled WGS sequence"/>
</dbReference>
<comment type="caution">
    <text evidence="1">The sequence shown here is derived from an EMBL/GenBank/DDBJ whole genome shotgun (WGS) entry which is preliminary data.</text>
</comment>
<evidence type="ECO:0000313" key="2">
    <source>
        <dbReference type="Proteomes" id="UP001141806"/>
    </source>
</evidence>
<keyword evidence="2" id="KW-1185">Reference proteome</keyword>
<accession>A0A9Q0KBE4</accession>
<sequence length="128" mass="14105">MYPSNPLAIVVSIGSSLCGRDVDIIDPWDGNPTAVFSPDLSPSYLEPMPLASLHPIYSGDDESSSCDDYSSSDEARLETGGRVACKQFWIHQSYFEFHVEDPSSINLMMDWVGVSNPEKSFVNCSFLS</sequence>
<evidence type="ECO:0000313" key="1">
    <source>
        <dbReference type="EMBL" id="KAJ4967357.1"/>
    </source>
</evidence>
<gene>
    <name evidence="1" type="ORF">NE237_019206</name>
</gene>
<protein>
    <submittedName>
        <fullName evidence="1">Uncharacterized protein</fullName>
    </submittedName>
</protein>